<sequence>MSPSDRSCFLSKLVKRVLDQLVPEGVPSPLKFIEGMVVNKRMHVRWNPHMVRMKFSITCGRNDRVLCFCGALLVFVSGCGALEVRKLTGRGLLVRWSGSAETGCLCGEGLERLEFVVFGAVFVVVVVVVESVELEVLGSRSRSWEQLTGCPPIIIIIHSYRNS</sequence>
<reference evidence="1" key="1">
    <citation type="journal article" date="2022" name="Int. J. Mol. Sci.">
        <title>Draft Genome of Tanacetum Coccineum: Genomic Comparison of Closely Related Tanacetum-Family Plants.</title>
        <authorList>
            <person name="Yamashiro T."/>
            <person name="Shiraishi A."/>
            <person name="Nakayama K."/>
            <person name="Satake H."/>
        </authorList>
    </citation>
    <scope>NUCLEOTIDE SEQUENCE</scope>
</reference>
<keyword evidence="2" id="KW-1185">Reference proteome</keyword>
<dbReference type="Proteomes" id="UP001151760">
    <property type="component" value="Unassembled WGS sequence"/>
</dbReference>
<organism evidence="1 2">
    <name type="scientific">Tanacetum coccineum</name>
    <dbReference type="NCBI Taxonomy" id="301880"/>
    <lineage>
        <taxon>Eukaryota</taxon>
        <taxon>Viridiplantae</taxon>
        <taxon>Streptophyta</taxon>
        <taxon>Embryophyta</taxon>
        <taxon>Tracheophyta</taxon>
        <taxon>Spermatophyta</taxon>
        <taxon>Magnoliopsida</taxon>
        <taxon>eudicotyledons</taxon>
        <taxon>Gunneridae</taxon>
        <taxon>Pentapetalae</taxon>
        <taxon>asterids</taxon>
        <taxon>campanulids</taxon>
        <taxon>Asterales</taxon>
        <taxon>Asteraceae</taxon>
        <taxon>Asteroideae</taxon>
        <taxon>Anthemideae</taxon>
        <taxon>Anthemidinae</taxon>
        <taxon>Tanacetum</taxon>
    </lineage>
</organism>
<reference evidence="1" key="2">
    <citation type="submission" date="2022-01" db="EMBL/GenBank/DDBJ databases">
        <authorList>
            <person name="Yamashiro T."/>
            <person name="Shiraishi A."/>
            <person name="Satake H."/>
            <person name="Nakayama K."/>
        </authorList>
    </citation>
    <scope>NUCLEOTIDE SEQUENCE</scope>
</reference>
<accession>A0ABQ5J404</accession>
<gene>
    <name evidence="1" type="ORF">Tco_1123574</name>
</gene>
<dbReference type="EMBL" id="BQNB010021509">
    <property type="protein sequence ID" value="GJU07144.1"/>
    <property type="molecule type" value="Genomic_DNA"/>
</dbReference>
<protein>
    <submittedName>
        <fullName evidence="1">Uncharacterized protein</fullName>
    </submittedName>
</protein>
<evidence type="ECO:0000313" key="2">
    <source>
        <dbReference type="Proteomes" id="UP001151760"/>
    </source>
</evidence>
<comment type="caution">
    <text evidence="1">The sequence shown here is derived from an EMBL/GenBank/DDBJ whole genome shotgun (WGS) entry which is preliminary data.</text>
</comment>
<name>A0ABQ5J404_9ASTR</name>
<proteinExistence type="predicted"/>
<evidence type="ECO:0000313" key="1">
    <source>
        <dbReference type="EMBL" id="GJU07144.1"/>
    </source>
</evidence>